<name>A0AAD5N0G7_PARTN</name>
<evidence type="ECO:0000313" key="1">
    <source>
        <dbReference type="EMBL" id="KAJ1354674.1"/>
    </source>
</evidence>
<evidence type="ECO:0000313" key="2">
    <source>
        <dbReference type="Proteomes" id="UP001196413"/>
    </source>
</evidence>
<dbReference type="AlphaFoldDB" id="A0AAD5N0G7"/>
<dbReference type="EMBL" id="JAHQIW010002152">
    <property type="protein sequence ID" value="KAJ1354675.1"/>
    <property type="molecule type" value="Genomic_DNA"/>
</dbReference>
<keyword evidence="2" id="KW-1185">Reference proteome</keyword>
<organism evidence="1 2">
    <name type="scientific">Parelaphostrongylus tenuis</name>
    <name type="common">Meningeal worm</name>
    <dbReference type="NCBI Taxonomy" id="148309"/>
    <lineage>
        <taxon>Eukaryota</taxon>
        <taxon>Metazoa</taxon>
        <taxon>Ecdysozoa</taxon>
        <taxon>Nematoda</taxon>
        <taxon>Chromadorea</taxon>
        <taxon>Rhabditida</taxon>
        <taxon>Rhabditina</taxon>
        <taxon>Rhabditomorpha</taxon>
        <taxon>Strongyloidea</taxon>
        <taxon>Metastrongylidae</taxon>
        <taxon>Parelaphostrongylus</taxon>
    </lineage>
</organism>
<dbReference type="EMBL" id="JAHQIW010002152">
    <property type="protein sequence ID" value="KAJ1354674.1"/>
    <property type="molecule type" value="Genomic_DNA"/>
</dbReference>
<comment type="caution">
    <text evidence="1">The sequence shown here is derived from an EMBL/GenBank/DDBJ whole genome shotgun (WGS) entry which is preliminary data.</text>
</comment>
<sequence>MDQHDDDLHVYSVFCLLFNSSRKACGVDTNRLVFEAESTPTLGSMCIAWRLSMDRRRALFLMLLARNERSRARDCPIDRPHRVVPHPPSPVPPIDRGRSLSIDVRSAVHQHLLSFSLARQQRVVGAHFSARFPPQIIRRFVSFSKPNVQFRVIIGCYVE</sequence>
<reference evidence="1" key="1">
    <citation type="submission" date="2021-06" db="EMBL/GenBank/DDBJ databases">
        <title>Parelaphostrongylus tenuis whole genome reference sequence.</title>
        <authorList>
            <person name="Garwood T.J."/>
            <person name="Larsen P.A."/>
            <person name="Fountain-Jones N.M."/>
            <person name="Garbe J.R."/>
            <person name="Macchietto M.G."/>
            <person name="Kania S.A."/>
            <person name="Gerhold R.W."/>
            <person name="Richards J.E."/>
            <person name="Wolf T.M."/>
        </authorList>
    </citation>
    <scope>NUCLEOTIDE SEQUENCE</scope>
    <source>
        <strain evidence="1">MNPRO001-30</strain>
        <tissue evidence="1">Meninges</tissue>
    </source>
</reference>
<dbReference type="Proteomes" id="UP001196413">
    <property type="component" value="Unassembled WGS sequence"/>
</dbReference>
<gene>
    <name evidence="1" type="ORF">KIN20_011672</name>
</gene>
<proteinExistence type="predicted"/>
<accession>A0AAD5N0G7</accession>
<protein>
    <submittedName>
        <fullName evidence="1">Uncharacterized protein</fullName>
    </submittedName>
</protein>